<evidence type="ECO:0000313" key="3">
    <source>
        <dbReference type="EMBL" id="CAD2162091.1"/>
    </source>
</evidence>
<feature type="compositionally biased region" description="Basic and acidic residues" evidence="2">
    <location>
        <begin position="142"/>
        <end position="164"/>
    </location>
</feature>
<reference evidence="3 4" key="1">
    <citation type="submission" date="2020-08" db="EMBL/GenBank/DDBJ databases">
        <authorList>
            <person name="Koutsovoulos G."/>
            <person name="Danchin GJ E."/>
        </authorList>
    </citation>
    <scope>NUCLEOTIDE SEQUENCE [LARGE SCALE GENOMIC DNA]</scope>
</reference>
<proteinExistence type="predicted"/>
<dbReference type="OrthoDB" id="5816839at2759"/>
<feature type="region of interest" description="Disordered" evidence="2">
    <location>
        <begin position="134"/>
        <end position="164"/>
    </location>
</feature>
<dbReference type="AlphaFoldDB" id="A0A6V7UMZ9"/>
<organism evidence="3 4">
    <name type="scientific">Meloidogyne enterolobii</name>
    <name type="common">Root-knot nematode worm</name>
    <name type="synonym">Meloidogyne mayaguensis</name>
    <dbReference type="NCBI Taxonomy" id="390850"/>
    <lineage>
        <taxon>Eukaryota</taxon>
        <taxon>Metazoa</taxon>
        <taxon>Ecdysozoa</taxon>
        <taxon>Nematoda</taxon>
        <taxon>Chromadorea</taxon>
        <taxon>Rhabditida</taxon>
        <taxon>Tylenchina</taxon>
        <taxon>Tylenchomorpha</taxon>
        <taxon>Tylenchoidea</taxon>
        <taxon>Meloidogynidae</taxon>
        <taxon>Meloidogyninae</taxon>
        <taxon>Meloidogyne</taxon>
    </lineage>
</organism>
<feature type="compositionally biased region" description="Low complexity" evidence="2">
    <location>
        <begin position="440"/>
        <end position="452"/>
    </location>
</feature>
<dbReference type="PANTHER" id="PTHR22084">
    <property type="entry name" value="GEX INTERACTING PROTEIN PROTEIN 4"/>
    <property type="match status" value="1"/>
</dbReference>
<feature type="compositionally biased region" description="Basic and acidic residues" evidence="2">
    <location>
        <begin position="1202"/>
        <end position="1223"/>
    </location>
</feature>
<dbReference type="Proteomes" id="UP000580250">
    <property type="component" value="Unassembled WGS sequence"/>
</dbReference>
<sequence length="1231" mass="141834">MSSTSEHISQRQQQLYYSNRSPRVSLVGTSAASSPVMLSNTPQVRGNTNQVVVVSGDNQFRSIPIGSVGYHPPGCACPNCETKYVPPIGHSTSLDNRHEIYTYSIANDPSGNTDGIVQEFTTENGERHVFVPSIHHSTSLDNRQELISRTSDDNKRNEKSEKEAVKRARQAEAARLRYHRLTPDEKKALNLKRTLAQKRKKQREKEMAQLEAILRASGDIYDDPEVLEQLREKRMRAKWAEAARNRYHRMTDEERKSHNMKRRIKQQVSVKNEDKSGGNLGGEANKRIKEQNARKAEAARLRYHRMTYDEKKLYNQRRTEAFRRRRMEEETLLAMPIGRINGEALDRAQQIVIRNAKRAEAARLRYQRMTPEQRRAYNQKRYTPKRKRQIMEVILADVDPDLKIEKSDDEEEYDALSSLERDVLRRTQQAHQILLRQRGQQQQQPQQPSQQQLPPPQQQQHHYISHRTPPLTHATSEQSSQRQQQLYYSNRSPRVSLVGTSAASSPVMLSNTPQVRGNANQVVVVSGDNQFRNIPIGNVGYHPPGCACPNCETKFDPTSLGNSHEFYTYIGNDQSNDDDDGIVEEFTTGSGERHVVIMTKNDANLSMQEKLRRQKLSEAARNRYALLSDDEKRIFTERRIIMRQRKKQKEREMEELEAILRATNDITDDLVLLDEQSLQRKRARLSRYQTMSIDERREYNQKRRLKQLGLPENIEEVPRQKLEQIKRHINEVNARKAEAARQRYHRMTADERKIYNRRRTESFRKRRVEEEKLLSTPAGQITPEALEKAQSIMLRNAKRAEQARLRYQRKQQERGVVPRRQRKPKTETTNEAAEPNLDQILDTIERDVVRKTEEARQTLLKMQQNELKKEETVGTLDDKQHHFVVPDRGGGTTHTIVQSPINITQQQLSGGNVVQYVQVPARSVPNGFIIADNKFVQVHTDGGIQTSAPQSYTVIQEASTSKFDAGPSSSGTSNYYPVSIIHHEPPPPHQQQRHHITTSTIDHHHHLNPPTRIEIVQPTIITTNNTNNFGGQHTSTASGSSTTLLAASSSSSLASSRRHYTSNPLQQNQQQQTFIIPKIEHHPIIASRSSISSGMSSSKQRVMDPHNSNDQKLLLQKAKRAERARRRYHEMSAEARHEFNAKRALSLKMARLRDEELCRLGDDMNTKGQEPEDSLRNAIEQARLRRAKRAEAARVKYQMTSEQRKAHNAMRDAQRRQRKRELEDTVTVVKQ</sequence>
<evidence type="ECO:0000256" key="1">
    <source>
        <dbReference type="SAM" id="Coils"/>
    </source>
</evidence>
<name>A0A6V7UMZ9_MELEN</name>
<dbReference type="PANTHER" id="PTHR22084:SF1">
    <property type="entry name" value="BZIP DOMAIN-CONTAINING PROTEIN-RELATED"/>
    <property type="match status" value="1"/>
</dbReference>
<feature type="region of interest" description="Disordered" evidence="2">
    <location>
        <begin position="252"/>
        <end position="292"/>
    </location>
</feature>
<feature type="coiled-coil region" evidence="1">
    <location>
        <begin position="639"/>
        <end position="666"/>
    </location>
</feature>
<dbReference type="EMBL" id="CAJEWN010000090">
    <property type="protein sequence ID" value="CAD2162091.1"/>
    <property type="molecule type" value="Genomic_DNA"/>
</dbReference>
<protein>
    <submittedName>
        <fullName evidence="3">Uncharacterized protein</fullName>
    </submittedName>
</protein>
<evidence type="ECO:0000256" key="2">
    <source>
        <dbReference type="SAM" id="MobiDB-lite"/>
    </source>
</evidence>
<accession>A0A6V7UMZ9</accession>
<feature type="compositionally biased region" description="Low complexity" evidence="2">
    <location>
        <begin position="476"/>
        <end position="492"/>
    </location>
</feature>
<feature type="region of interest" description="Disordered" evidence="2">
    <location>
        <begin position="808"/>
        <end position="834"/>
    </location>
</feature>
<evidence type="ECO:0000313" key="4">
    <source>
        <dbReference type="Proteomes" id="UP000580250"/>
    </source>
</evidence>
<feature type="region of interest" description="Disordered" evidence="2">
    <location>
        <begin position="1024"/>
        <end position="1043"/>
    </location>
</feature>
<comment type="caution">
    <text evidence="3">The sequence shown here is derived from an EMBL/GenBank/DDBJ whole genome shotgun (WGS) entry which is preliminary data.</text>
</comment>
<feature type="region of interest" description="Disordered" evidence="2">
    <location>
        <begin position="435"/>
        <end position="492"/>
    </location>
</feature>
<feature type="region of interest" description="Disordered" evidence="2">
    <location>
        <begin position="1"/>
        <end position="21"/>
    </location>
</feature>
<feature type="region of interest" description="Disordered" evidence="2">
    <location>
        <begin position="1198"/>
        <end position="1231"/>
    </location>
</feature>
<gene>
    <name evidence="3" type="ORF">MENT_LOCUS15206</name>
</gene>
<keyword evidence="1" id="KW-0175">Coiled coil</keyword>